<accession>A0ABZ0A4J2</accession>
<dbReference type="SUPFAM" id="SSF49299">
    <property type="entry name" value="PKD domain"/>
    <property type="match status" value="1"/>
</dbReference>
<gene>
    <name evidence="4" type="ORF">RMN56_10645</name>
</gene>
<feature type="region of interest" description="Disordered" evidence="1">
    <location>
        <begin position="372"/>
        <end position="418"/>
    </location>
</feature>
<dbReference type="InterPro" id="IPR039448">
    <property type="entry name" value="Beta_helix"/>
</dbReference>
<dbReference type="PANTHER" id="PTHR10551">
    <property type="entry name" value="FASCIN"/>
    <property type="match status" value="1"/>
</dbReference>
<dbReference type="PROSITE" id="PS50093">
    <property type="entry name" value="PKD"/>
    <property type="match status" value="1"/>
</dbReference>
<dbReference type="InterPro" id="IPR010431">
    <property type="entry name" value="Fascin"/>
</dbReference>
<evidence type="ECO:0000313" key="5">
    <source>
        <dbReference type="Proteomes" id="UP001303001"/>
    </source>
</evidence>
<dbReference type="InterPro" id="IPR011050">
    <property type="entry name" value="Pectin_lyase_fold/virulence"/>
</dbReference>
<reference evidence="4 5" key="1">
    <citation type="submission" date="2023-09" db="EMBL/GenBank/DDBJ databases">
        <title>Micromonospora halotolerans DSM 45598 genome sequence.</title>
        <authorList>
            <person name="Mo P."/>
        </authorList>
    </citation>
    <scope>NUCLEOTIDE SEQUENCE [LARGE SCALE GENOMIC DNA]</scope>
    <source>
        <strain evidence="4 5">DSM 45598</strain>
    </source>
</reference>
<feature type="chain" id="PRO_5046566716" evidence="2">
    <location>
        <begin position="29"/>
        <end position="774"/>
    </location>
</feature>
<dbReference type="EMBL" id="CP134876">
    <property type="protein sequence ID" value="WNM41760.1"/>
    <property type="molecule type" value="Genomic_DNA"/>
</dbReference>
<evidence type="ECO:0000256" key="2">
    <source>
        <dbReference type="SAM" id="SignalP"/>
    </source>
</evidence>
<dbReference type="InterPro" id="IPR035986">
    <property type="entry name" value="PKD_dom_sf"/>
</dbReference>
<feature type="signal peptide" evidence="2">
    <location>
        <begin position="1"/>
        <end position="28"/>
    </location>
</feature>
<dbReference type="InterPro" id="IPR000601">
    <property type="entry name" value="PKD_dom"/>
</dbReference>
<protein>
    <submittedName>
        <fullName evidence="4">Right-handed parallel beta-helix repeat-containing protein</fullName>
    </submittedName>
</protein>
<evidence type="ECO:0000313" key="4">
    <source>
        <dbReference type="EMBL" id="WNM41760.1"/>
    </source>
</evidence>
<dbReference type="CDD" id="cd23342">
    <property type="entry name" value="beta-trefoil_FSCN_ZgPorA-like"/>
    <property type="match status" value="1"/>
</dbReference>
<keyword evidence="5" id="KW-1185">Reference proteome</keyword>
<dbReference type="InterPro" id="IPR008999">
    <property type="entry name" value="Actin-crosslinking"/>
</dbReference>
<evidence type="ECO:0000259" key="3">
    <source>
        <dbReference type="PROSITE" id="PS50093"/>
    </source>
</evidence>
<sequence length="774" mass="79025">MRTSLFAGLCAAALTGASLLTLAGPAQAADGTTLYVRPTVTTCSDTGPGTYDQPFCTIGAAASVVSAGQTVEISGGVYREHVTVTRSGTPDAPIVFRGGPSSSQLVGTAAGITIDGQHDIRIERIQVPGAADHPALDIRNAARITVEGGGYSLTSGATGTVVRLTGVTDSVLNRFFVSGSSLTTGIVLDEATSGVRLSSMDVVGNPNDPVEQSVGIRVEGPDNTIAGNSFQRFTGAAISVAASARGTTVANNEITEGLGYGVHNTGATGTAITNNTIQDRCRGGVRVEAGSTGVSVQNNRLVKSPNHSCPSPPGHGTQIAVEGGATADTVVDYNLADLYLSGSSAIYSWNGTPMGLTAFRAASGQAAHDLDTPGPTGGYDSANSAAPGFPATDRNGTARVDDPAVPNTGAGPLPYADRGAVETVRGPDTRFALTPNLDTGSVTVDASATVPGTVPIATYRFDFGDGTVVTQGTPIATHRYAARNTYSVSVRATGTDGRKDDTTHAVSVLPRTGTVGLLATSALRYVAPMANVPWPSLAAGGPDLGTVAQLDLVDAGDGKVALFQRSAGRYVSADTAGVTALTYQTVVVGDTERYTLVRNADGTVSLKSVAAGKYVTATANATTPLVANGKTIGTEQKFYRVNVADADRSFKAGANGKYVTAESAGAKPLIASRTSVGPWERFDLADLGNGQVGLFAHANNRFVCADNAGLNPLIANRTSAGAWETFTLIRNADGTVSLKATVNSRYVTADSGGAKPLIANRTAIGPWEKFTLEG</sequence>
<evidence type="ECO:0000256" key="1">
    <source>
        <dbReference type="SAM" id="MobiDB-lite"/>
    </source>
</evidence>
<name>A0ABZ0A4J2_9ACTN</name>
<dbReference type="SUPFAM" id="SSF50405">
    <property type="entry name" value="Actin-crosslinking proteins"/>
    <property type="match status" value="2"/>
</dbReference>
<dbReference type="InterPro" id="IPR013783">
    <property type="entry name" value="Ig-like_fold"/>
</dbReference>
<keyword evidence="2" id="KW-0732">Signal</keyword>
<dbReference type="Gene3D" id="2.60.40.10">
    <property type="entry name" value="Immunoglobulins"/>
    <property type="match status" value="1"/>
</dbReference>
<dbReference type="SMART" id="SM00089">
    <property type="entry name" value="PKD"/>
    <property type="match status" value="1"/>
</dbReference>
<dbReference type="InterPro" id="IPR006626">
    <property type="entry name" value="PbH1"/>
</dbReference>
<dbReference type="InterPro" id="IPR012334">
    <property type="entry name" value="Pectin_lyas_fold"/>
</dbReference>
<dbReference type="InterPro" id="IPR022409">
    <property type="entry name" value="PKD/Chitinase_dom"/>
</dbReference>
<dbReference type="Proteomes" id="UP001303001">
    <property type="component" value="Chromosome"/>
</dbReference>
<organism evidence="4 5">
    <name type="scientific">Micromonospora halotolerans</name>
    <dbReference type="NCBI Taxonomy" id="709879"/>
    <lineage>
        <taxon>Bacteria</taxon>
        <taxon>Bacillati</taxon>
        <taxon>Actinomycetota</taxon>
        <taxon>Actinomycetes</taxon>
        <taxon>Micromonosporales</taxon>
        <taxon>Micromonosporaceae</taxon>
        <taxon>Micromonospora</taxon>
    </lineage>
</organism>
<dbReference type="SUPFAM" id="SSF51126">
    <property type="entry name" value="Pectin lyase-like"/>
    <property type="match status" value="1"/>
</dbReference>
<proteinExistence type="predicted"/>
<dbReference type="PANTHER" id="PTHR10551:SF13">
    <property type="entry name" value="GLUCAN 1,3-BETA-GLUCOSIDASE ARB_04467-RELATED"/>
    <property type="match status" value="1"/>
</dbReference>
<dbReference type="SMART" id="SM00710">
    <property type="entry name" value="PbH1"/>
    <property type="match status" value="4"/>
</dbReference>
<dbReference type="Pfam" id="PF13229">
    <property type="entry name" value="Beta_helix"/>
    <property type="match status" value="1"/>
</dbReference>
<dbReference type="CDD" id="cd00146">
    <property type="entry name" value="PKD"/>
    <property type="match status" value="1"/>
</dbReference>
<dbReference type="Gene3D" id="2.160.20.10">
    <property type="entry name" value="Single-stranded right-handed beta-helix, Pectin lyase-like"/>
    <property type="match status" value="1"/>
</dbReference>
<dbReference type="RefSeq" id="WP_313723656.1">
    <property type="nucleotide sequence ID" value="NZ_CP134876.1"/>
</dbReference>
<dbReference type="Pfam" id="PF18911">
    <property type="entry name" value="PKD_4"/>
    <property type="match status" value="1"/>
</dbReference>
<dbReference type="Gene3D" id="2.80.10.50">
    <property type="match status" value="2"/>
</dbReference>
<feature type="domain" description="PKD" evidence="3">
    <location>
        <begin position="455"/>
        <end position="515"/>
    </location>
</feature>
<dbReference type="CDD" id="cd00257">
    <property type="entry name" value="beta-trefoil_FSCN-like"/>
    <property type="match status" value="1"/>
</dbReference>